<evidence type="ECO:0000256" key="1">
    <source>
        <dbReference type="ARBA" id="ARBA00000274"/>
    </source>
</evidence>
<keyword evidence="2" id="KW-0203">Cytokinin biosynthesis</keyword>
<dbReference type="PANTHER" id="PTHR43393:SF3">
    <property type="entry name" value="LYSINE DECARBOXYLASE-LIKE PROTEIN"/>
    <property type="match status" value="1"/>
</dbReference>
<evidence type="ECO:0000256" key="2">
    <source>
        <dbReference type="RuleBase" id="RU363015"/>
    </source>
</evidence>
<comment type="catalytic activity">
    <reaction evidence="1">
        <text>AMP + H2O = D-ribose 5-phosphate + adenine</text>
        <dbReference type="Rhea" id="RHEA:20129"/>
        <dbReference type="ChEBI" id="CHEBI:15377"/>
        <dbReference type="ChEBI" id="CHEBI:16708"/>
        <dbReference type="ChEBI" id="CHEBI:78346"/>
        <dbReference type="ChEBI" id="CHEBI:456215"/>
        <dbReference type="EC" id="3.2.2.4"/>
    </reaction>
</comment>
<dbReference type="Pfam" id="PF03641">
    <property type="entry name" value="Lysine_decarbox"/>
    <property type="match status" value="1"/>
</dbReference>
<evidence type="ECO:0000313" key="3">
    <source>
        <dbReference type="EMBL" id="MBK1631418.1"/>
    </source>
</evidence>
<protein>
    <recommendedName>
        <fullName evidence="2">Cytokinin riboside 5'-monophosphate phosphoribohydrolase</fullName>
        <ecNumber evidence="2">3.2.2.n1</ecNumber>
    </recommendedName>
</protein>
<dbReference type="InterPro" id="IPR031100">
    <property type="entry name" value="LOG_fam"/>
</dbReference>
<accession>A0ABS1CHU6</accession>
<gene>
    <name evidence="3" type="ORF">CKO31_11825</name>
</gene>
<keyword evidence="2" id="KW-0378">Hydrolase</keyword>
<sequence length="177" mass="19025">MGFEYYRLGRELGAALAEAGFTVMTGGGPGVMEAANRGAQEAGGHSVGCNIRLPLEQHPNPYLDRVLTFDYFFVRKVMLVKYSSGFIFLPGGFGTMDELFETLTLIQTGKLHAFPCIALGRAFWRPLLDVALERLYEVGTVSPGEVELALVDTPAEAVELIAATCGPPLAQRAGQGV</sequence>
<organism evidence="3 4">
    <name type="scientific">Thiohalocapsa halophila</name>
    <dbReference type="NCBI Taxonomy" id="69359"/>
    <lineage>
        <taxon>Bacteria</taxon>
        <taxon>Pseudomonadati</taxon>
        <taxon>Pseudomonadota</taxon>
        <taxon>Gammaproteobacteria</taxon>
        <taxon>Chromatiales</taxon>
        <taxon>Chromatiaceae</taxon>
        <taxon>Thiohalocapsa</taxon>
    </lineage>
</organism>
<reference evidence="3 4" key="1">
    <citation type="journal article" date="2020" name="Microorganisms">
        <title>Osmotic Adaptation and Compatible Solute Biosynthesis of Phototrophic Bacteria as Revealed from Genome Analyses.</title>
        <authorList>
            <person name="Imhoff J.F."/>
            <person name="Rahn T."/>
            <person name="Kunzel S."/>
            <person name="Keller A."/>
            <person name="Neulinger S.C."/>
        </authorList>
    </citation>
    <scope>NUCLEOTIDE SEQUENCE [LARGE SCALE GENOMIC DNA]</scope>
    <source>
        <strain evidence="3 4">DSM 6210</strain>
    </source>
</reference>
<name>A0ABS1CHU6_9GAMM</name>
<comment type="caution">
    <text evidence="3">The sequence shown here is derived from an EMBL/GenBank/DDBJ whole genome shotgun (WGS) entry which is preliminary data.</text>
</comment>
<dbReference type="NCBIfam" id="TIGR00730">
    <property type="entry name" value="Rossman fold protein, TIGR00730 family"/>
    <property type="match status" value="1"/>
</dbReference>
<dbReference type="Gene3D" id="3.40.50.450">
    <property type="match status" value="1"/>
</dbReference>
<comment type="similarity">
    <text evidence="2">Belongs to the LOG family.</text>
</comment>
<dbReference type="InterPro" id="IPR005269">
    <property type="entry name" value="LOG"/>
</dbReference>
<dbReference type="Proteomes" id="UP000748752">
    <property type="component" value="Unassembled WGS sequence"/>
</dbReference>
<dbReference type="EC" id="3.2.2.n1" evidence="2"/>
<dbReference type="InterPro" id="IPR052341">
    <property type="entry name" value="LOG_family_nucleotidases"/>
</dbReference>
<dbReference type="SUPFAM" id="SSF102405">
    <property type="entry name" value="MCP/YpsA-like"/>
    <property type="match status" value="1"/>
</dbReference>
<dbReference type="EMBL" id="NRRV01000025">
    <property type="protein sequence ID" value="MBK1631418.1"/>
    <property type="molecule type" value="Genomic_DNA"/>
</dbReference>
<evidence type="ECO:0000313" key="4">
    <source>
        <dbReference type="Proteomes" id="UP000748752"/>
    </source>
</evidence>
<dbReference type="PANTHER" id="PTHR43393">
    <property type="entry name" value="CYTOKININ RIBOSIDE 5'-MONOPHOSPHATE PHOSPHORIBOHYDROLASE"/>
    <property type="match status" value="1"/>
</dbReference>
<proteinExistence type="inferred from homology"/>
<keyword evidence="4" id="KW-1185">Reference proteome</keyword>